<gene>
    <name evidence="1" type="ORF">CPELLU_LOCUS8239</name>
</gene>
<dbReference type="EMBL" id="CAJVQA010005771">
    <property type="protein sequence ID" value="CAG8627751.1"/>
    <property type="molecule type" value="Genomic_DNA"/>
</dbReference>
<accession>A0A9N9D4S5</accession>
<feature type="non-terminal residue" evidence="1">
    <location>
        <position position="1"/>
    </location>
</feature>
<reference evidence="1" key="1">
    <citation type="submission" date="2021-06" db="EMBL/GenBank/DDBJ databases">
        <authorList>
            <person name="Kallberg Y."/>
            <person name="Tangrot J."/>
            <person name="Rosling A."/>
        </authorList>
    </citation>
    <scope>NUCLEOTIDE SEQUENCE</scope>
    <source>
        <strain evidence="1">FL966</strain>
    </source>
</reference>
<evidence type="ECO:0000313" key="2">
    <source>
        <dbReference type="Proteomes" id="UP000789759"/>
    </source>
</evidence>
<dbReference type="Proteomes" id="UP000789759">
    <property type="component" value="Unassembled WGS sequence"/>
</dbReference>
<evidence type="ECO:0000313" key="1">
    <source>
        <dbReference type="EMBL" id="CAG8627751.1"/>
    </source>
</evidence>
<comment type="caution">
    <text evidence="1">The sequence shown here is derived from an EMBL/GenBank/DDBJ whole genome shotgun (WGS) entry which is preliminary data.</text>
</comment>
<name>A0A9N9D4S5_9GLOM</name>
<dbReference type="OrthoDB" id="10358961at2759"/>
<keyword evidence="2" id="KW-1185">Reference proteome</keyword>
<dbReference type="AlphaFoldDB" id="A0A9N9D4S5"/>
<protein>
    <submittedName>
        <fullName evidence="1">3264_t:CDS:1</fullName>
    </submittedName>
</protein>
<proteinExistence type="predicted"/>
<sequence length="59" mass="7074">DKKGEDIYRLRMALQQMIQTERERIARIESVPQDTIVDEQRTEINRIAPNAKIRCQNKY</sequence>
<organism evidence="1 2">
    <name type="scientific">Cetraspora pellucida</name>
    <dbReference type="NCBI Taxonomy" id="1433469"/>
    <lineage>
        <taxon>Eukaryota</taxon>
        <taxon>Fungi</taxon>
        <taxon>Fungi incertae sedis</taxon>
        <taxon>Mucoromycota</taxon>
        <taxon>Glomeromycotina</taxon>
        <taxon>Glomeromycetes</taxon>
        <taxon>Diversisporales</taxon>
        <taxon>Gigasporaceae</taxon>
        <taxon>Cetraspora</taxon>
    </lineage>
</organism>